<name>A0A4Q1KDU5_9SPHN</name>
<comment type="similarity">
    <text evidence="1">Belongs to the LysR transcriptional regulatory family.</text>
</comment>
<protein>
    <submittedName>
        <fullName evidence="6">LysR family transcriptional regulator</fullName>
    </submittedName>
</protein>
<dbReference type="Pfam" id="PF03466">
    <property type="entry name" value="LysR_substrate"/>
    <property type="match status" value="1"/>
</dbReference>
<organism evidence="6 7">
    <name type="scientific">Sphingobium fluviale</name>
    <dbReference type="NCBI Taxonomy" id="2506423"/>
    <lineage>
        <taxon>Bacteria</taxon>
        <taxon>Pseudomonadati</taxon>
        <taxon>Pseudomonadota</taxon>
        <taxon>Alphaproteobacteria</taxon>
        <taxon>Sphingomonadales</taxon>
        <taxon>Sphingomonadaceae</taxon>
        <taxon>Sphingobium</taxon>
    </lineage>
</organism>
<dbReference type="InterPro" id="IPR000847">
    <property type="entry name" value="LysR_HTH_N"/>
</dbReference>
<dbReference type="Gene3D" id="3.40.190.10">
    <property type="entry name" value="Periplasmic binding protein-like II"/>
    <property type="match status" value="2"/>
</dbReference>
<evidence type="ECO:0000256" key="4">
    <source>
        <dbReference type="ARBA" id="ARBA00023163"/>
    </source>
</evidence>
<dbReference type="EMBL" id="SBKP01000029">
    <property type="protein sequence ID" value="RXR23700.1"/>
    <property type="molecule type" value="Genomic_DNA"/>
</dbReference>
<dbReference type="SUPFAM" id="SSF53850">
    <property type="entry name" value="Periplasmic binding protein-like II"/>
    <property type="match status" value="1"/>
</dbReference>
<gene>
    <name evidence="6" type="ORF">EQG66_15005</name>
</gene>
<keyword evidence="2" id="KW-0805">Transcription regulation</keyword>
<dbReference type="InterPro" id="IPR036388">
    <property type="entry name" value="WH-like_DNA-bd_sf"/>
</dbReference>
<dbReference type="InterPro" id="IPR005119">
    <property type="entry name" value="LysR_subst-bd"/>
</dbReference>
<reference evidence="7" key="1">
    <citation type="submission" date="2019-01" db="EMBL/GenBank/DDBJ databases">
        <title>Cytophagaceae bacterium strain CAR-16.</title>
        <authorList>
            <person name="Chen W.-M."/>
        </authorList>
    </citation>
    <scope>NUCLEOTIDE SEQUENCE [LARGE SCALE GENOMIC DNA]</scope>
    <source>
        <strain evidence="7">CHR27</strain>
    </source>
</reference>
<dbReference type="PRINTS" id="PR00039">
    <property type="entry name" value="HTHLYSR"/>
</dbReference>
<evidence type="ECO:0000256" key="1">
    <source>
        <dbReference type="ARBA" id="ARBA00009437"/>
    </source>
</evidence>
<dbReference type="GO" id="GO:0003677">
    <property type="term" value="F:DNA binding"/>
    <property type="evidence" value="ECO:0007669"/>
    <property type="project" value="UniProtKB-KW"/>
</dbReference>
<sequence>MVLNLPTELLRSFVAIVESGSMQRATERVFVTQSALSLQMKRLEDMLQTPLFYRDGRKLALTPAGEELLGYARNILATNDQAVIALNGEALAGAVRVGLIQDFAETLLGDILSCFVKGNPDTQLHVRVGGTTELTELMESDRLDMVLGIGAQDDPAAICNAPTYWLGNKDLLDVKVLPLALMQSPCRFRDAALASLEACGRPYRIFMETASLSALRVAVESNIAITSRTELFSTRRVETEPTELPQLSGVSYLLKIRPDVHPVVSRFAEIVRSAVLNLISKV</sequence>
<keyword evidence="4" id="KW-0804">Transcription</keyword>
<dbReference type="Gene3D" id="1.10.10.10">
    <property type="entry name" value="Winged helix-like DNA-binding domain superfamily/Winged helix DNA-binding domain"/>
    <property type="match status" value="1"/>
</dbReference>
<dbReference type="OrthoDB" id="1631201at2"/>
<dbReference type="PANTHER" id="PTHR30579:SF7">
    <property type="entry name" value="HTH-TYPE TRANSCRIPTIONAL REGULATOR LRHA-RELATED"/>
    <property type="match status" value="1"/>
</dbReference>
<dbReference type="Pfam" id="PF00126">
    <property type="entry name" value="HTH_1"/>
    <property type="match status" value="1"/>
</dbReference>
<dbReference type="PANTHER" id="PTHR30579">
    <property type="entry name" value="TRANSCRIPTIONAL REGULATOR"/>
    <property type="match status" value="1"/>
</dbReference>
<evidence type="ECO:0000313" key="6">
    <source>
        <dbReference type="EMBL" id="RXR23700.1"/>
    </source>
</evidence>
<evidence type="ECO:0000256" key="3">
    <source>
        <dbReference type="ARBA" id="ARBA00023125"/>
    </source>
</evidence>
<dbReference type="Proteomes" id="UP000290958">
    <property type="component" value="Unassembled WGS sequence"/>
</dbReference>
<dbReference type="RefSeq" id="WP_129405311.1">
    <property type="nucleotide sequence ID" value="NZ_SBKP01000029.1"/>
</dbReference>
<comment type="caution">
    <text evidence="6">The sequence shown here is derived from an EMBL/GenBank/DDBJ whole genome shotgun (WGS) entry which is preliminary data.</text>
</comment>
<dbReference type="PROSITE" id="PS50931">
    <property type="entry name" value="HTH_LYSR"/>
    <property type="match status" value="1"/>
</dbReference>
<keyword evidence="3" id="KW-0238">DNA-binding</keyword>
<accession>A0A4Q1KDU5</accession>
<keyword evidence="7" id="KW-1185">Reference proteome</keyword>
<dbReference type="GO" id="GO:0003700">
    <property type="term" value="F:DNA-binding transcription factor activity"/>
    <property type="evidence" value="ECO:0007669"/>
    <property type="project" value="InterPro"/>
</dbReference>
<dbReference type="InterPro" id="IPR036390">
    <property type="entry name" value="WH_DNA-bd_sf"/>
</dbReference>
<dbReference type="SUPFAM" id="SSF46785">
    <property type="entry name" value="Winged helix' DNA-binding domain"/>
    <property type="match status" value="1"/>
</dbReference>
<feature type="domain" description="HTH lysR-type" evidence="5">
    <location>
        <begin position="5"/>
        <end position="62"/>
    </location>
</feature>
<evidence type="ECO:0000259" key="5">
    <source>
        <dbReference type="PROSITE" id="PS50931"/>
    </source>
</evidence>
<proteinExistence type="inferred from homology"/>
<dbReference type="AlphaFoldDB" id="A0A4Q1KDU5"/>
<evidence type="ECO:0000256" key="2">
    <source>
        <dbReference type="ARBA" id="ARBA00023015"/>
    </source>
</evidence>
<evidence type="ECO:0000313" key="7">
    <source>
        <dbReference type="Proteomes" id="UP000290958"/>
    </source>
</evidence>
<dbReference type="InterPro" id="IPR050176">
    <property type="entry name" value="LTTR"/>
</dbReference>
<dbReference type="FunFam" id="1.10.10.10:FF:000001">
    <property type="entry name" value="LysR family transcriptional regulator"/>
    <property type="match status" value="1"/>
</dbReference>